<evidence type="ECO:0000313" key="2">
    <source>
        <dbReference type="EMBL" id="PIR03409.1"/>
    </source>
</evidence>
<reference evidence="2 3" key="1">
    <citation type="submission" date="2017-09" db="EMBL/GenBank/DDBJ databases">
        <title>Depth-based differentiation of microbial function through sediment-hosted aquifers and enrichment of novel symbionts in the deep terrestrial subsurface.</title>
        <authorList>
            <person name="Probst A.J."/>
            <person name="Ladd B."/>
            <person name="Jarett J.K."/>
            <person name="Geller-Mcgrath D.E."/>
            <person name="Sieber C.M."/>
            <person name="Emerson J.B."/>
            <person name="Anantharaman K."/>
            <person name="Thomas B.C."/>
            <person name="Malmstrom R."/>
            <person name="Stieglmeier M."/>
            <person name="Klingl A."/>
            <person name="Woyke T."/>
            <person name="Ryan C.M."/>
            <person name="Banfield J.F."/>
        </authorList>
    </citation>
    <scope>NUCLEOTIDE SEQUENCE [LARGE SCALE GENOMIC DNA]</scope>
    <source>
        <strain evidence="2">CG11_big_fil_rev_8_21_14_0_20_43_7</strain>
    </source>
</reference>
<keyword evidence="1" id="KW-0472">Membrane</keyword>
<keyword evidence="1" id="KW-1133">Transmembrane helix</keyword>
<evidence type="ECO:0008006" key="4">
    <source>
        <dbReference type="Google" id="ProtNLM"/>
    </source>
</evidence>
<organism evidence="2 3">
    <name type="scientific">Candidatus Magasanikbacteria bacterium CG11_big_fil_rev_8_21_14_0_20_43_7</name>
    <dbReference type="NCBI Taxonomy" id="1974654"/>
    <lineage>
        <taxon>Bacteria</taxon>
        <taxon>Candidatus Magasanikiibacteriota</taxon>
    </lineage>
</organism>
<feature type="non-terminal residue" evidence="2">
    <location>
        <position position="230"/>
    </location>
</feature>
<dbReference type="Proteomes" id="UP000229782">
    <property type="component" value="Unassembled WGS sequence"/>
</dbReference>
<keyword evidence="1" id="KW-0812">Transmembrane</keyword>
<evidence type="ECO:0000313" key="3">
    <source>
        <dbReference type="Proteomes" id="UP000229782"/>
    </source>
</evidence>
<evidence type="ECO:0000256" key="1">
    <source>
        <dbReference type="SAM" id="Phobius"/>
    </source>
</evidence>
<accession>A0A2H0N3D5</accession>
<comment type="caution">
    <text evidence="2">The sequence shown here is derived from an EMBL/GenBank/DDBJ whole genome shotgun (WGS) entry which is preliminary data.</text>
</comment>
<proteinExistence type="predicted"/>
<feature type="transmembrane region" description="Helical" evidence="1">
    <location>
        <begin position="61"/>
        <end position="87"/>
    </location>
</feature>
<name>A0A2H0N3D5_9BACT</name>
<feature type="transmembrane region" description="Helical" evidence="1">
    <location>
        <begin position="207"/>
        <end position="227"/>
    </location>
</feature>
<gene>
    <name evidence="2" type="ORF">COV60_00435</name>
</gene>
<protein>
    <recommendedName>
        <fullName evidence="4">Glycerophosphoryl diester phosphodiesterase membrane domain-containing protein</fullName>
    </recommendedName>
</protein>
<feature type="transmembrane region" description="Helical" evidence="1">
    <location>
        <begin position="23"/>
        <end position="49"/>
    </location>
</feature>
<sequence>MPLSITDIIVQSIALYKQHTTRFISYAILLFVPGACMTISSAIIPILISDTLMVGFMGLSYLVYVCIALILSLIGFWFSITFIRVIARLHANEPVGTMVSELHASKKIFWSAIGVAILFSLSVFGGTILLIIPGIIFGLWFAFSHYYAIIEETPVISSMKASKALVNGRWWMVFWRLVLPTFLFTIGILCITYVIRLPLIYILSHTNVTSVLFVTWGVIAQLILSLVSAL</sequence>
<dbReference type="AlphaFoldDB" id="A0A2H0N3D5"/>
<feature type="transmembrane region" description="Helical" evidence="1">
    <location>
        <begin position="170"/>
        <end position="195"/>
    </location>
</feature>
<dbReference type="EMBL" id="PCWM01000010">
    <property type="protein sequence ID" value="PIR03409.1"/>
    <property type="molecule type" value="Genomic_DNA"/>
</dbReference>